<proteinExistence type="predicted"/>
<keyword evidence="3" id="KW-1185">Reference proteome</keyword>
<sequence length="192" mass="19223">MGEMSLENKEQAWGSPATAGAVAEDKSFKATLVISTNEVMVVDNSPITSGREVTCTTGGADGHPASDALAVESSTSSGPGEDNSGIAEDLPDCKTTAENAPSQAATVPDTPATETSSACLVVKEGDATNVAMAEVNSTNFKLEDTCIDEVAPGASAGKALCGGDTQQADPPAVLGSPTSCAIMASEACWFAC</sequence>
<evidence type="ECO:0000313" key="2">
    <source>
        <dbReference type="EMBL" id="CAJ1400863.1"/>
    </source>
</evidence>
<feature type="compositionally biased region" description="Polar residues" evidence="1">
    <location>
        <begin position="96"/>
        <end position="105"/>
    </location>
</feature>
<name>A0AA36J744_9DINO</name>
<reference evidence="2" key="1">
    <citation type="submission" date="2023-08" db="EMBL/GenBank/DDBJ databases">
        <authorList>
            <person name="Chen Y."/>
            <person name="Shah S."/>
            <person name="Dougan E. K."/>
            <person name="Thang M."/>
            <person name="Chan C."/>
        </authorList>
    </citation>
    <scope>NUCLEOTIDE SEQUENCE</scope>
</reference>
<dbReference type="Proteomes" id="UP001178507">
    <property type="component" value="Unassembled WGS sequence"/>
</dbReference>
<gene>
    <name evidence="2" type="ORF">EVOR1521_LOCUS24111</name>
</gene>
<feature type="compositionally biased region" description="Basic and acidic residues" evidence="1">
    <location>
        <begin position="1"/>
        <end position="10"/>
    </location>
</feature>
<organism evidence="2 3">
    <name type="scientific">Effrenium voratum</name>
    <dbReference type="NCBI Taxonomy" id="2562239"/>
    <lineage>
        <taxon>Eukaryota</taxon>
        <taxon>Sar</taxon>
        <taxon>Alveolata</taxon>
        <taxon>Dinophyceae</taxon>
        <taxon>Suessiales</taxon>
        <taxon>Symbiodiniaceae</taxon>
        <taxon>Effrenium</taxon>
    </lineage>
</organism>
<accession>A0AA36J744</accession>
<protein>
    <submittedName>
        <fullName evidence="2">Uncharacterized protein</fullName>
    </submittedName>
</protein>
<evidence type="ECO:0000256" key="1">
    <source>
        <dbReference type="SAM" id="MobiDB-lite"/>
    </source>
</evidence>
<feature type="region of interest" description="Disordered" evidence="1">
    <location>
        <begin position="48"/>
        <end position="114"/>
    </location>
</feature>
<dbReference type="AlphaFoldDB" id="A0AA36J744"/>
<comment type="caution">
    <text evidence="2">The sequence shown here is derived from an EMBL/GenBank/DDBJ whole genome shotgun (WGS) entry which is preliminary data.</text>
</comment>
<evidence type="ECO:0000313" key="3">
    <source>
        <dbReference type="Proteomes" id="UP001178507"/>
    </source>
</evidence>
<feature type="region of interest" description="Disordered" evidence="1">
    <location>
        <begin position="1"/>
        <end position="22"/>
    </location>
</feature>
<dbReference type="EMBL" id="CAUJNA010003388">
    <property type="protein sequence ID" value="CAJ1400863.1"/>
    <property type="molecule type" value="Genomic_DNA"/>
</dbReference>